<keyword evidence="2" id="KW-1185">Reference proteome</keyword>
<sequence>MQIIIQMEANISLAARQHQMLQLGIEMKFRVTPTVLLYFPDPFTSVLH</sequence>
<reference evidence="1 2" key="1">
    <citation type="submission" date="2013-11" db="EMBL/GenBank/DDBJ databases">
        <title>Genome sequencing of Stegodyphus mimosarum.</title>
        <authorList>
            <person name="Bechsgaard J."/>
        </authorList>
    </citation>
    <scope>NUCLEOTIDE SEQUENCE [LARGE SCALE GENOMIC DNA]</scope>
</reference>
<evidence type="ECO:0000313" key="2">
    <source>
        <dbReference type="Proteomes" id="UP000054359"/>
    </source>
</evidence>
<feature type="non-terminal residue" evidence="1">
    <location>
        <position position="48"/>
    </location>
</feature>
<name>A0A087V1Y2_STEMI</name>
<accession>A0A087V1Y2</accession>
<organism evidence="1 2">
    <name type="scientific">Stegodyphus mimosarum</name>
    <name type="common">African social velvet spider</name>
    <dbReference type="NCBI Taxonomy" id="407821"/>
    <lineage>
        <taxon>Eukaryota</taxon>
        <taxon>Metazoa</taxon>
        <taxon>Ecdysozoa</taxon>
        <taxon>Arthropoda</taxon>
        <taxon>Chelicerata</taxon>
        <taxon>Arachnida</taxon>
        <taxon>Araneae</taxon>
        <taxon>Araneomorphae</taxon>
        <taxon>Entelegynae</taxon>
        <taxon>Eresoidea</taxon>
        <taxon>Eresidae</taxon>
        <taxon>Stegodyphus</taxon>
    </lineage>
</organism>
<proteinExistence type="predicted"/>
<dbReference type="EMBL" id="KL868968">
    <property type="protein sequence ID" value="KFM83621.1"/>
    <property type="molecule type" value="Genomic_DNA"/>
</dbReference>
<gene>
    <name evidence="1" type="ORF">X975_14854</name>
</gene>
<evidence type="ECO:0000313" key="1">
    <source>
        <dbReference type="EMBL" id="KFM83621.1"/>
    </source>
</evidence>
<dbReference type="Proteomes" id="UP000054359">
    <property type="component" value="Unassembled WGS sequence"/>
</dbReference>
<dbReference type="AlphaFoldDB" id="A0A087V1Y2"/>
<protein>
    <submittedName>
        <fullName evidence="1">Uncharacterized protein</fullName>
    </submittedName>
</protein>